<accession>A0A224Y6U6</accession>
<sequence>MYTIIVILLAGYLLSFCTRTLSDCDLFIGLLFDGTTRCSCDLVIDNCSVSCSITRTPNSFKIPCILSG</sequence>
<dbReference type="AlphaFoldDB" id="A0A224Y6U6"/>
<dbReference type="EMBL" id="GFTR01000115">
    <property type="protein sequence ID" value="JAW16311.1"/>
    <property type="molecule type" value="Transcribed_RNA"/>
</dbReference>
<name>A0A224Y6U6_9HEMI</name>
<protein>
    <submittedName>
        <fullName evidence="2">Putative secreted protein</fullName>
    </submittedName>
</protein>
<evidence type="ECO:0000256" key="1">
    <source>
        <dbReference type="SAM" id="SignalP"/>
    </source>
</evidence>
<feature type="signal peptide" evidence="1">
    <location>
        <begin position="1"/>
        <end position="22"/>
    </location>
</feature>
<proteinExistence type="predicted"/>
<feature type="chain" id="PRO_5012194912" evidence="1">
    <location>
        <begin position="23"/>
        <end position="68"/>
    </location>
</feature>
<reference evidence="2" key="1">
    <citation type="journal article" date="2018" name="PLoS Negl. Trop. Dis.">
        <title>An insight into the salivary gland and fat body transcriptome of Panstrongylus lignarius (Hemiptera: Heteroptera), the main vector of Chagas disease in Peru.</title>
        <authorList>
            <person name="Nevoa J.C."/>
            <person name="Mendes M.T."/>
            <person name="da Silva M.V."/>
            <person name="Soares S.C."/>
            <person name="Oliveira C.J.F."/>
            <person name="Ribeiro J.M.C."/>
        </authorList>
    </citation>
    <scope>NUCLEOTIDE SEQUENCE</scope>
</reference>
<evidence type="ECO:0000313" key="2">
    <source>
        <dbReference type="EMBL" id="JAW16311.1"/>
    </source>
</evidence>
<organism evidence="2">
    <name type="scientific">Panstrongylus lignarius</name>
    <dbReference type="NCBI Taxonomy" id="156445"/>
    <lineage>
        <taxon>Eukaryota</taxon>
        <taxon>Metazoa</taxon>
        <taxon>Ecdysozoa</taxon>
        <taxon>Arthropoda</taxon>
        <taxon>Hexapoda</taxon>
        <taxon>Insecta</taxon>
        <taxon>Pterygota</taxon>
        <taxon>Neoptera</taxon>
        <taxon>Paraneoptera</taxon>
        <taxon>Hemiptera</taxon>
        <taxon>Heteroptera</taxon>
        <taxon>Panheteroptera</taxon>
        <taxon>Cimicomorpha</taxon>
        <taxon>Reduviidae</taxon>
        <taxon>Triatominae</taxon>
        <taxon>Panstrongylus</taxon>
    </lineage>
</organism>
<keyword evidence="1" id="KW-0732">Signal</keyword>